<reference evidence="4 5" key="1">
    <citation type="submission" date="2016-07" db="EMBL/GenBank/DDBJ databases">
        <title>Pervasive Adenine N6-methylation of Active Genes in Fungi.</title>
        <authorList>
            <consortium name="DOE Joint Genome Institute"/>
            <person name="Mondo S.J."/>
            <person name="Dannebaum R.O."/>
            <person name="Kuo R.C."/>
            <person name="Labutti K."/>
            <person name="Haridas S."/>
            <person name="Kuo A."/>
            <person name="Salamov A."/>
            <person name="Ahrendt S.R."/>
            <person name="Lipzen A."/>
            <person name="Sullivan W."/>
            <person name="Andreopoulos W.B."/>
            <person name="Clum A."/>
            <person name="Lindquist E."/>
            <person name="Daum C."/>
            <person name="Ramamoorthy G.K."/>
            <person name="Gryganskyi A."/>
            <person name="Culley D."/>
            <person name="Magnuson J.K."/>
            <person name="James T.Y."/>
            <person name="O'Malley M.A."/>
            <person name="Stajich J.E."/>
            <person name="Spatafora J.W."/>
            <person name="Visel A."/>
            <person name="Grigoriev I.V."/>
        </authorList>
    </citation>
    <scope>NUCLEOTIDE SEQUENCE [LARGE SCALE GENOMIC DNA]</scope>
    <source>
        <strain evidence="4 5">PL171</strain>
    </source>
</reference>
<keyword evidence="2" id="KW-0732">Signal</keyword>
<sequence length="346" mass="36177">MTLAVSFALFFLSATLTNSASALPLAPNATNTVPLFGVKAGPIPTHYPPETSAPDEFALIALDALNKMRTASGLGPLCISAKLQQASQKHSNRMSQTQIFQHSKAGFWENIAVQGEGSVYQDKPCFGNGVRAATDLRASAEFTTNCQWFNSPAHFNGMMRPEHTRAGIAYAIGPYNGFKGFWWTQSFDSGNEPCIAGGNSGSNSTTPPRPPNPPVKPTTSYVPNRSTSTTLAAIPIRTVSSTSLAFATLSTSSVIVPTSSANLAPSPSSTAQVPTPVPTPDCSFKKSRSDTTANLVPTSTVSGGQETPTGVPTTTRSAAAEKSPPLVPTQVAGDGSGREKKINQEG</sequence>
<dbReference type="Gene3D" id="3.40.33.10">
    <property type="entry name" value="CAP"/>
    <property type="match status" value="1"/>
</dbReference>
<dbReference type="Proteomes" id="UP000193411">
    <property type="component" value="Unassembled WGS sequence"/>
</dbReference>
<evidence type="ECO:0000313" key="5">
    <source>
        <dbReference type="Proteomes" id="UP000193411"/>
    </source>
</evidence>
<dbReference type="CDD" id="cd05379">
    <property type="entry name" value="CAP_bacterial"/>
    <property type="match status" value="1"/>
</dbReference>
<evidence type="ECO:0000313" key="4">
    <source>
        <dbReference type="EMBL" id="ORZ37209.1"/>
    </source>
</evidence>
<dbReference type="EMBL" id="MCFL01000013">
    <property type="protein sequence ID" value="ORZ37209.1"/>
    <property type="molecule type" value="Genomic_DNA"/>
</dbReference>
<feature type="domain" description="SCP" evidence="3">
    <location>
        <begin position="62"/>
        <end position="187"/>
    </location>
</feature>
<dbReference type="SUPFAM" id="SSF55797">
    <property type="entry name" value="PR-1-like"/>
    <property type="match status" value="1"/>
</dbReference>
<feature type="chain" id="PRO_5012372769" description="SCP domain-containing protein" evidence="2">
    <location>
        <begin position="23"/>
        <end position="346"/>
    </location>
</feature>
<feature type="compositionally biased region" description="Basic and acidic residues" evidence="1">
    <location>
        <begin position="336"/>
        <end position="346"/>
    </location>
</feature>
<evidence type="ECO:0000259" key="3">
    <source>
        <dbReference type="Pfam" id="PF00188"/>
    </source>
</evidence>
<keyword evidence="5" id="KW-1185">Reference proteome</keyword>
<feature type="compositionally biased region" description="Polar residues" evidence="1">
    <location>
        <begin position="260"/>
        <end position="273"/>
    </location>
</feature>
<comment type="caution">
    <text evidence="4">The sequence shown here is derived from an EMBL/GenBank/DDBJ whole genome shotgun (WGS) entry which is preliminary data.</text>
</comment>
<name>A0A1Y2HRN8_9FUNG</name>
<accession>A0A1Y2HRN8</accession>
<feature type="compositionally biased region" description="Polar residues" evidence="1">
    <location>
        <begin position="290"/>
        <end position="317"/>
    </location>
</feature>
<dbReference type="PANTHER" id="PTHR31157">
    <property type="entry name" value="SCP DOMAIN-CONTAINING PROTEIN"/>
    <property type="match status" value="1"/>
</dbReference>
<dbReference type="AlphaFoldDB" id="A0A1Y2HRN8"/>
<dbReference type="PANTHER" id="PTHR31157:SF1">
    <property type="entry name" value="SCP DOMAIN-CONTAINING PROTEIN"/>
    <property type="match status" value="1"/>
</dbReference>
<evidence type="ECO:0000256" key="1">
    <source>
        <dbReference type="SAM" id="MobiDB-lite"/>
    </source>
</evidence>
<gene>
    <name evidence="4" type="ORF">BCR44DRAFT_56584</name>
</gene>
<dbReference type="InterPro" id="IPR014044">
    <property type="entry name" value="CAP_dom"/>
</dbReference>
<feature type="signal peptide" evidence="2">
    <location>
        <begin position="1"/>
        <end position="22"/>
    </location>
</feature>
<feature type="region of interest" description="Disordered" evidence="1">
    <location>
        <begin position="193"/>
        <end position="224"/>
    </location>
</feature>
<dbReference type="InterPro" id="IPR035940">
    <property type="entry name" value="CAP_sf"/>
</dbReference>
<dbReference type="Pfam" id="PF00188">
    <property type="entry name" value="CAP"/>
    <property type="match status" value="1"/>
</dbReference>
<feature type="region of interest" description="Disordered" evidence="1">
    <location>
        <begin position="260"/>
        <end position="346"/>
    </location>
</feature>
<feature type="compositionally biased region" description="Pro residues" evidence="1">
    <location>
        <begin position="207"/>
        <end position="216"/>
    </location>
</feature>
<organism evidence="4 5">
    <name type="scientific">Catenaria anguillulae PL171</name>
    <dbReference type="NCBI Taxonomy" id="765915"/>
    <lineage>
        <taxon>Eukaryota</taxon>
        <taxon>Fungi</taxon>
        <taxon>Fungi incertae sedis</taxon>
        <taxon>Blastocladiomycota</taxon>
        <taxon>Blastocladiomycetes</taxon>
        <taxon>Blastocladiales</taxon>
        <taxon>Catenariaceae</taxon>
        <taxon>Catenaria</taxon>
    </lineage>
</organism>
<evidence type="ECO:0000256" key="2">
    <source>
        <dbReference type="SAM" id="SignalP"/>
    </source>
</evidence>
<protein>
    <recommendedName>
        <fullName evidence="3">SCP domain-containing protein</fullName>
    </recommendedName>
</protein>
<proteinExistence type="predicted"/>